<feature type="coiled-coil region" evidence="4">
    <location>
        <begin position="627"/>
        <end position="654"/>
    </location>
</feature>
<feature type="region of interest" description="Disordered" evidence="5">
    <location>
        <begin position="536"/>
        <end position="557"/>
    </location>
</feature>
<feature type="region of interest" description="Disordered" evidence="5">
    <location>
        <begin position="141"/>
        <end position="178"/>
    </location>
</feature>
<keyword evidence="7" id="KW-1185">Reference proteome</keyword>
<name>A0ABP1GFF8_9CHLO</name>
<evidence type="ECO:0000256" key="2">
    <source>
        <dbReference type="ARBA" id="ARBA00023034"/>
    </source>
</evidence>
<feature type="compositionally biased region" description="Basic and acidic residues" evidence="5">
    <location>
        <begin position="165"/>
        <end position="178"/>
    </location>
</feature>
<evidence type="ECO:0000313" key="7">
    <source>
        <dbReference type="Proteomes" id="UP001497392"/>
    </source>
</evidence>
<evidence type="ECO:0000256" key="3">
    <source>
        <dbReference type="ARBA" id="ARBA00023054"/>
    </source>
</evidence>
<gene>
    <name evidence="6" type="primary">g11639</name>
    <name evidence="6" type="ORF">VP750_LOCUS10399</name>
</gene>
<comment type="subcellular location">
    <subcellularLocation>
        <location evidence="1">Golgi apparatus</location>
    </subcellularLocation>
</comment>
<keyword evidence="2" id="KW-0333">Golgi apparatus</keyword>
<evidence type="ECO:0000256" key="5">
    <source>
        <dbReference type="SAM" id="MobiDB-lite"/>
    </source>
</evidence>
<keyword evidence="3 4" id="KW-0175">Coiled coil</keyword>
<dbReference type="PANTHER" id="PTHR18921">
    <property type="entry name" value="MYOSIN HEAVY CHAIN - RELATED"/>
    <property type="match status" value="1"/>
</dbReference>
<feature type="region of interest" description="Disordered" evidence="5">
    <location>
        <begin position="1"/>
        <end position="32"/>
    </location>
</feature>
<organism evidence="6 7">
    <name type="scientific">Coccomyxa viridis</name>
    <dbReference type="NCBI Taxonomy" id="1274662"/>
    <lineage>
        <taxon>Eukaryota</taxon>
        <taxon>Viridiplantae</taxon>
        <taxon>Chlorophyta</taxon>
        <taxon>core chlorophytes</taxon>
        <taxon>Trebouxiophyceae</taxon>
        <taxon>Trebouxiophyceae incertae sedis</taxon>
        <taxon>Coccomyxaceae</taxon>
        <taxon>Coccomyxa</taxon>
    </lineage>
</organism>
<evidence type="ECO:0000256" key="1">
    <source>
        <dbReference type="ARBA" id="ARBA00004555"/>
    </source>
</evidence>
<comment type="caution">
    <text evidence="6">The sequence shown here is derived from an EMBL/GenBank/DDBJ whole genome shotgun (WGS) entry which is preliminary data.</text>
</comment>
<proteinExistence type="predicted"/>
<evidence type="ECO:0000256" key="4">
    <source>
        <dbReference type="SAM" id="Coils"/>
    </source>
</evidence>
<reference evidence="6 7" key="1">
    <citation type="submission" date="2024-06" db="EMBL/GenBank/DDBJ databases">
        <authorList>
            <person name="Kraege A."/>
            <person name="Thomma B."/>
        </authorList>
    </citation>
    <scope>NUCLEOTIDE SEQUENCE [LARGE SCALE GENOMIC DNA]</scope>
</reference>
<feature type="coiled-coil region" evidence="4">
    <location>
        <begin position="565"/>
        <end position="592"/>
    </location>
</feature>
<dbReference type="Proteomes" id="UP001497392">
    <property type="component" value="Unassembled WGS sequence"/>
</dbReference>
<accession>A0ABP1GFF8</accession>
<sequence length="884" mass="96606">MPFQSTERPLHVPKAPAPALQSGPDHADKLRSQVQHLKAELVATAAAHEDEEARLAEDYEQRIRGAEAKHAELARQLESAKAADHHARIMELQVRLKEEQAEKARLLDQIASAPPSRVPDASGAHHPEVDDDAFWSSIGAAGPAHAKDAEASRPGADASSQMAALHEESARTRAEADEQLRSEIVSHAETQAALQGQTRQRRELEEQLHAAQAALQSEQSARRGTQEELSRAQALQAELQERLACRDAADQPAAEAASQVRQAEVQGLQAEITQLNAATADAELRLQEEQQQHLQSLQALEEAQAGQCAAVAELESERAKYVQQHNALQELQHAADRAAENLAAEQASHADTERKVADLQSVMTEAQSASAQCQELSVDLAAARKELDAEKHAHARTKAEAQQLREQAAEPAAAEAAAEHALKLRAELHQALEELSQQREQAGGLEETLPQSRHDSDRLRSLVAELSSKCAQLQEELDNGKQQLNNAEQDSKAALAAQLSQHEVALRSTQQNSEQKLQQALREVEGLKQEIQNLQAAPGQEPAHPDSNGHGTSINPLYVPGNADAAGLKEKLAETEQELERTKQQLQRLKQATVMRQEDEEDSVRWRVEAEVRLAVDRAQQAAAQQEAQMHKDLADLQADLAHAREQLDRQSGDLCDWRNAIAAKDLEIQNLQAALGELAYKSEAAERLRLDVRSQAAKLREAEERCHSTEQALEASKASEQALEQRLIAAAQQAERQRDLEQRLSDEAAMLRRALSQSMHQLKLATSDAGAMVDRRIVTKLLLTWVERGRNDQSVLNLMASMLGFTEDEKKTFGIAQGPGLIKAVAGAPIALIKGLANSGDGTPKSRDGLADQWVEFLIEQANAADAVQPAGRSRSTSLEQNG</sequence>
<feature type="region of interest" description="Disordered" evidence="5">
    <location>
        <begin position="437"/>
        <end position="456"/>
    </location>
</feature>
<protein>
    <submittedName>
        <fullName evidence="6">G11639 protein</fullName>
    </submittedName>
</protein>
<dbReference type="EMBL" id="CAXHTA020000018">
    <property type="protein sequence ID" value="CAL5228493.1"/>
    <property type="molecule type" value="Genomic_DNA"/>
</dbReference>
<evidence type="ECO:0000313" key="6">
    <source>
        <dbReference type="EMBL" id="CAL5228493.1"/>
    </source>
</evidence>
<feature type="coiled-coil region" evidence="4">
    <location>
        <begin position="686"/>
        <end position="720"/>
    </location>
</feature>
<dbReference type="PANTHER" id="PTHR18921:SF2">
    <property type="entry name" value="THYROID RECEPTOR-INTERACTING PROTEIN 11"/>
    <property type="match status" value="1"/>
</dbReference>